<feature type="compositionally biased region" description="Low complexity" evidence="1">
    <location>
        <begin position="12"/>
        <end position="21"/>
    </location>
</feature>
<evidence type="ECO:0000256" key="1">
    <source>
        <dbReference type="SAM" id="MobiDB-lite"/>
    </source>
</evidence>
<reference evidence="2" key="1">
    <citation type="submission" date="2020-07" db="EMBL/GenBank/DDBJ databases">
        <title>Multicomponent nature underlies the extraordinary mechanical properties of spider dragline silk.</title>
        <authorList>
            <person name="Kono N."/>
            <person name="Nakamura H."/>
            <person name="Mori M."/>
            <person name="Yoshida Y."/>
            <person name="Ohtoshi R."/>
            <person name="Malay A.D."/>
            <person name="Moran D.A.P."/>
            <person name="Tomita M."/>
            <person name="Numata K."/>
            <person name="Arakawa K."/>
        </authorList>
    </citation>
    <scope>NUCLEOTIDE SEQUENCE</scope>
</reference>
<proteinExistence type="predicted"/>
<dbReference type="OrthoDB" id="10462603at2759"/>
<dbReference type="Proteomes" id="UP000887116">
    <property type="component" value="Unassembled WGS sequence"/>
</dbReference>
<keyword evidence="3" id="KW-1185">Reference proteome</keyword>
<feature type="compositionally biased region" description="Basic and acidic residues" evidence="1">
    <location>
        <begin position="1"/>
        <end position="11"/>
    </location>
</feature>
<name>A0A8X6FNU6_TRICU</name>
<organism evidence="2 3">
    <name type="scientific">Trichonephila clavata</name>
    <name type="common">Joro spider</name>
    <name type="synonym">Nephila clavata</name>
    <dbReference type="NCBI Taxonomy" id="2740835"/>
    <lineage>
        <taxon>Eukaryota</taxon>
        <taxon>Metazoa</taxon>
        <taxon>Ecdysozoa</taxon>
        <taxon>Arthropoda</taxon>
        <taxon>Chelicerata</taxon>
        <taxon>Arachnida</taxon>
        <taxon>Araneae</taxon>
        <taxon>Araneomorphae</taxon>
        <taxon>Entelegynae</taxon>
        <taxon>Araneoidea</taxon>
        <taxon>Nephilidae</taxon>
        <taxon>Trichonephila</taxon>
    </lineage>
</organism>
<evidence type="ECO:0000313" key="3">
    <source>
        <dbReference type="Proteomes" id="UP000887116"/>
    </source>
</evidence>
<protein>
    <submittedName>
        <fullName evidence="2">Uncharacterized protein</fullName>
    </submittedName>
</protein>
<dbReference type="EMBL" id="BMAO01032845">
    <property type="protein sequence ID" value="GFQ85091.1"/>
    <property type="molecule type" value="Genomic_DNA"/>
</dbReference>
<accession>A0A8X6FNU6</accession>
<feature type="region of interest" description="Disordered" evidence="1">
    <location>
        <begin position="1"/>
        <end position="44"/>
    </location>
</feature>
<evidence type="ECO:0000313" key="2">
    <source>
        <dbReference type="EMBL" id="GFQ85091.1"/>
    </source>
</evidence>
<comment type="caution">
    <text evidence="2">The sequence shown here is derived from an EMBL/GenBank/DDBJ whole genome shotgun (WGS) entry which is preliminary data.</text>
</comment>
<gene>
    <name evidence="2" type="ORF">TNCT_332101</name>
</gene>
<sequence length="129" mass="14658">MGRKIPKEGKSSPESMSSPSSFLLLCPGTHRTAPRDAEDDSSTGQPLCYRTCFGMGWENVPILWRFFSHLFHIYRLSSLCSDFDIVPLYALETFIDFSLKGLTSAVEPGLSKEGIQWCVQKYPLFNERR</sequence>
<dbReference type="AlphaFoldDB" id="A0A8X6FNU6"/>